<dbReference type="PANTHER" id="PTHR12048">
    <property type="entry name" value="CCAAT-BINDING FACTOR-RELATED"/>
    <property type="match status" value="1"/>
</dbReference>
<dbReference type="EMBL" id="OU896711">
    <property type="protein sequence ID" value="CAG9822378.1"/>
    <property type="molecule type" value="Genomic_DNA"/>
</dbReference>
<feature type="region of interest" description="Disordered" evidence="11">
    <location>
        <begin position="682"/>
        <end position="701"/>
    </location>
</feature>
<feature type="compositionally biased region" description="Acidic residues" evidence="11">
    <location>
        <begin position="687"/>
        <end position="701"/>
    </location>
</feature>
<comment type="function">
    <text evidence="9">Stimulates transcription from the HSP70 promoter.</text>
</comment>
<feature type="region of interest" description="Disordered" evidence="11">
    <location>
        <begin position="1"/>
        <end position="22"/>
    </location>
</feature>
<reference evidence="13" key="2">
    <citation type="submission" date="2022-10" db="EMBL/GenBank/DDBJ databases">
        <authorList>
            <consortium name="ENA_rothamsted_submissions"/>
            <consortium name="culmorum"/>
            <person name="King R."/>
        </authorList>
    </citation>
    <scope>NUCLEOTIDE SEQUENCE</scope>
</reference>
<keyword evidence="4" id="KW-0805">Transcription regulation</keyword>
<dbReference type="InterPro" id="IPR016024">
    <property type="entry name" value="ARM-type_fold"/>
</dbReference>
<keyword evidence="14" id="KW-1185">Reference proteome</keyword>
<dbReference type="InterPro" id="IPR005612">
    <property type="entry name" value="CCAAT-binding_factor"/>
</dbReference>
<dbReference type="FunFam" id="1.25.10.10:FF:000805">
    <property type="entry name" value="Similar to transcription factor CBF/MAK21"/>
    <property type="match status" value="1"/>
</dbReference>
<feature type="region of interest" description="Disordered" evidence="11">
    <location>
        <begin position="892"/>
        <end position="915"/>
    </location>
</feature>
<proteinExistence type="inferred from homology"/>
<gene>
    <name evidence="13" type="ORF">PHAECO_LOCUS9411</name>
</gene>
<organism evidence="13 14">
    <name type="scientific">Phaedon cochleariae</name>
    <name type="common">Mustard beetle</name>
    <dbReference type="NCBI Taxonomy" id="80249"/>
    <lineage>
        <taxon>Eukaryota</taxon>
        <taxon>Metazoa</taxon>
        <taxon>Ecdysozoa</taxon>
        <taxon>Arthropoda</taxon>
        <taxon>Hexapoda</taxon>
        <taxon>Insecta</taxon>
        <taxon>Pterygota</taxon>
        <taxon>Neoptera</taxon>
        <taxon>Endopterygota</taxon>
        <taxon>Coleoptera</taxon>
        <taxon>Polyphaga</taxon>
        <taxon>Cucujiformia</taxon>
        <taxon>Chrysomeloidea</taxon>
        <taxon>Chrysomelidae</taxon>
        <taxon>Chrysomelinae</taxon>
        <taxon>Chrysomelini</taxon>
        <taxon>Phaedon</taxon>
    </lineage>
</organism>
<keyword evidence="5" id="KW-0010">Activator</keyword>
<evidence type="ECO:0000256" key="1">
    <source>
        <dbReference type="ARBA" id="ARBA00004123"/>
    </source>
</evidence>
<feature type="compositionally biased region" description="Basic and acidic residues" evidence="11">
    <location>
        <begin position="720"/>
        <end position="736"/>
    </location>
</feature>
<keyword evidence="3" id="KW-0597">Phosphoprotein</keyword>
<feature type="compositionally biased region" description="Basic and acidic residues" evidence="11">
    <location>
        <begin position="1"/>
        <end position="19"/>
    </location>
</feature>
<dbReference type="PANTHER" id="PTHR12048:SF0">
    <property type="entry name" value="CCAAT_ENHANCER-BINDING PROTEIN ZETA"/>
    <property type="match status" value="1"/>
</dbReference>
<feature type="compositionally biased region" description="Basic residues" evidence="11">
    <location>
        <begin position="894"/>
        <end position="915"/>
    </location>
</feature>
<dbReference type="SUPFAM" id="SSF48371">
    <property type="entry name" value="ARM repeat"/>
    <property type="match status" value="1"/>
</dbReference>
<keyword evidence="7" id="KW-0539">Nucleus</keyword>
<evidence type="ECO:0000256" key="4">
    <source>
        <dbReference type="ARBA" id="ARBA00023015"/>
    </source>
</evidence>
<dbReference type="GO" id="GO:0005634">
    <property type="term" value="C:nucleus"/>
    <property type="evidence" value="ECO:0007669"/>
    <property type="project" value="UniProtKB-SubCell"/>
</dbReference>
<feature type="region of interest" description="Disordered" evidence="11">
    <location>
        <begin position="708"/>
        <end position="829"/>
    </location>
</feature>
<keyword evidence="6" id="KW-0804">Transcription</keyword>
<evidence type="ECO:0000256" key="2">
    <source>
        <dbReference type="ARBA" id="ARBA00007797"/>
    </source>
</evidence>
<accession>A0A9N9X4E3</accession>
<feature type="compositionally biased region" description="Acidic residues" evidence="11">
    <location>
        <begin position="746"/>
        <end position="789"/>
    </location>
</feature>
<comment type="subcellular location">
    <subcellularLocation>
        <location evidence="1">Nucleus</location>
    </subcellularLocation>
</comment>
<evidence type="ECO:0000313" key="13">
    <source>
        <dbReference type="EMBL" id="CAG9822378.1"/>
    </source>
</evidence>
<comment type="similarity">
    <text evidence="2">Belongs to the CBF/MAK21 family.</text>
</comment>
<evidence type="ECO:0000313" key="14">
    <source>
        <dbReference type="Proteomes" id="UP001153737"/>
    </source>
</evidence>
<evidence type="ECO:0000256" key="9">
    <source>
        <dbReference type="ARBA" id="ARBA00058879"/>
    </source>
</evidence>
<sequence length="915" mass="105042">MKMKGDSRDKPQKKNSKVDIDDDFLEYEEPKKWFDEIQEDPKTFEKCTEQVLIDLKDEAKKCHDSETANYNLKNSKTNRDYQWMKTVMTKGTVSDKIAAHTVLIQENPICNLETIRNMIGMVKVGKKKECVKVMETLTELFTNDLLRPGKRLSPFHQRPLSLLTELSSGNAVSRRKLLAAWYFEDQLKEAYATFVLALNAVAQDTVDSNKEKAVTAMYKLLAGNPEQEKNLLKYVVNKLGDPSQKVASKVMYCLTQLLFQHANMQQVVLGEIERLMFRANVASRAQYYSLCFLSQYQLSHEAADVARKLVDVYFSFFKACVKTGDVDSRMMSALLTGINRAYPYAKMEYDQVSQHIDTIYRLVHLANFNIGLHALTILYQVSVTASNKIADRFYGALYRKLFDPSLLTTTHRAMLLSLIYKALLKDKEIDRVKMFVKRLLQISLFTQPCFSCGILFLVSQLMGKREHLQALILSESDKKYAGIDADELKDENLEIKEEILEDPITQDSSSPSQILSDPIEIKEEEEDVKPDVDLLDAAIKAEKNLKKEKGPVEAYNPWARNPLYGGGKYAAYVELYDLANHFHPTVALFARNIVRGETIKYAGDPLNDFTLIRFLDRFVFKNPRKIEETAGKNPMFAKRKLYRAKGVKSLSVKSAGYAKENPDNIPVDELFVHMYLQEKYREKAERDEEADSDLESVQSEEFEEMLDKMAGVRDDEEDIDYMREIGDTLRKSDEKKKKSKGKREDEDGSISENEEMDEELSDFDQDNDDDELLDEDDDDGMDEMDEDDKELLADLSSDDDEEDIEFMEDDEEEVERNKKKMKKLRKGGNKDDIMSQFAAADEFAALLEEEGSSRVKSGTSSAFLNRDNADVKQLAWEDDRNKWLRGFDRAVGGGHRKRKAVGDRKKGKNSFKRKK</sequence>
<dbReference type="AlphaFoldDB" id="A0A9N9X4E3"/>
<evidence type="ECO:0000256" key="8">
    <source>
        <dbReference type="ARBA" id="ARBA00031941"/>
    </source>
</evidence>
<evidence type="ECO:0000256" key="11">
    <source>
        <dbReference type="SAM" id="MobiDB-lite"/>
    </source>
</evidence>
<protein>
    <recommendedName>
        <fullName evidence="10">CCAAT/enhancer-binding protein zeta</fullName>
    </recommendedName>
    <alternativeName>
        <fullName evidence="8">CCAAT-box-binding transcription factor</fullName>
    </alternativeName>
</protein>
<dbReference type="InterPro" id="IPR040155">
    <property type="entry name" value="CEBPZ/Mak21-like"/>
</dbReference>
<feature type="domain" description="CCAAT-binding factor" evidence="12">
    <location>
        <begin position="372"/>
        <end position="590"/>
    </location>
</feature>
<dbReference type="OrthoDB" id="28947at2759"/>
<feature type="compositionally biased region" description="Basic residues" evidence="11">
    <location>
        <begin position="817"/>
        <end position="827"/>
    </location>
</feature>
<reference evidence="13" key="1">
    <citation type="submission" date="2022-01" db="EMBL/GenBank/DDBJ databases">
        <authorList>
            <person name="King R."/>
        </authorList>
    </citation>
    <scope>NUCLEOTIDE SEQUENCE</scope>
</reference>
<evidence type="ECO:0000256" key="3">
    <source>
        <dbReference type="ARBA" id="ARBA00022553"/>
    </source>
</evidence>
<evidence type="ECO:0000256" key="7">
    <source>
        <dbReference type="ARBA" id="ARBA00023242"/>
    </source>
</evidence>
<feature type="compositionally biased region" description="Acidic residues" evidence="11">
    <location>
        <begin position="796"/>
        <end position="814"/>
    </location>
</feature>
<evidence type="ECO:0000256" key="6">
    <source>
        <dbReference type="ARBA" id="ARBA00023163"/>
    </source>
</evidence>
<dbReference type="Pfam" id="PF03914">
    <property type="entry name" value="CBF"/>
    <property type="match status" value="1"/>
</dbReference>
<evidence type="ECO:0000256" key="5">
    <source>
        <dbReference type="ARBA" id="ARBA00023159"/>
    </source>
</evidence>
<name>A0A9N9X4E3_PHACE</name>
<evidence type="ECO:0000256" key="10">
    <source>
        <dbReference type="ARBA" id="ARBA00073389"/>
    </source>
</evidence>
<dbReference type="Proteomes" id="UP001153737">
    <property type="component" value="Chromosome 5"/>
</dbReference>
<evidence type="ECO:0000259" key="12">
    <source>
        <dbReference type="Pfam" id="PF03914"/>
    </source>
</evidence>